<proteinExistence type="predicted"/>
<dbReference type="SUPFAM" id="SSF109604">
    <property type="entry name" value="HD-domain/PDEase-like"/>
    <property type="match status" value="1"/>
</dbReference>
<name>A0A1G7KFV4_9BACT</name>
<dbReference type="Pfam" id="PF01966">
    <property type="entry name" value="HD"/>
    <property type="match status" value="1"/>
</dbReference>
<reference evidence="3" key="1">
    <citation type="submission" date="2016-10" db="EMBL/GenBank/DDBJ databases">
        <authorList>
            <person name="Varghese N."/>
            <person name="Submissions S."/>
        </authorList>
    </citation>
    <scope>NUCLEOTIDE SEQUENCE [LARGE SCALE GENOMIC DNA]</scope>
    <source>
        <strain evidence="3">KHC7</strain>
    </source>
</reference>
<evidence type="ECO:0000313" key="3">
    <source>
        <dbReference type="Proteomes" id="UP000199355"/>
    </source>
</evidence>
<dbReference type="CDD" id="cd00077">
    <property type="entry name" value="HDc"/>
    <property type="match status" value="1"/>
</dbReference>
<dbReference type="InterPro" id="IPR006675">
    <property type="entry name" value="HDIG_dom"/>
</dbReference>
<dbReference type="OrthoDB" id="9801160at2"/>
<evidence type="ECO:0000313" key="2">
    <source>
        <dbReference type="EMBL" id="SDF36035.1"/>
    </source>
</evidence>
<dbReference type="AlphaFoldDB" id="A0A1G7KFV4"/>
<sequence length="189" mass="20377">MITRDAALRLLEEHRTPPALLQHALASEAILRALACHLGEDEELWGLTGLLHDLDYPATAEAPQRHGLDGAELLRESLPEPALAAIRAHNGEMNGVAPQSRFDYALRCGETVTGLISAAARMRPTGLEGMEPKSIKKKMKDKAFAASVSRENIRQCAEAGLDLDAFLALAIEAMRAIAPQLGLDKAVRA</sequence>
<accession>A0A1G7KFV4</accession>
<dbReference type="RefSeq" id="WP_092153044.1">
    <property type="nucleotide sequence ID" value="NZ_FNBX01000004.1"/>
</dbReference>
<dbReference type="STRING" id="571438.SAMN05192586_10488"/>
<gene>
    <name evidence="2" type="ORF">SAMN05192586_10488</name>
</gene>
<dbReference type="InterPro" id="IPR006674">
    <property type="entry name" value="HD_domain"/>
</dbReference>
<dbReference type="PANTHER" id="PTHR38659">
    <property type="entry name" value="METAL-DEPENDENT PHOSPHOHYDROLASE"/>
    <property type="match status" value="1"/>
</dbReference>
<dbReference type="NCBIfam" id="TIGR00277">
    <property type="entry name" value="HDIG"/>
    <property type="match status" value="1"/>
</dbReference>
<dbReference type="Gene3D" id="1.10.3210.10">
    <property type="entry name" value="Hypothetical protein af1432"/>
    <property type="match status" value="1"/>
</dbReference>
<dbReference type="InterPro" id="IPR003607">
    <property type="entry name" value="HD/PDEase_dom"/>
</dbReference>
<feature type="domain" description="HD" evidence="1">
    <location>
        <begin position="21"/>
        <end position="95"/>
    </location>
</feature>
<keyword evidence="3" id="KW-1185">Reference proteome</keyword>
<dbReference type="EMBL" id="FNBX01000004">
    <property type="protein sequence ID" value="SDF36035.1"/>
    <property type="molecule type" value="Genomic_DNA"/>
</dbReference>
<evidence type="ECO:0000259" key="1">
    <source>
        <dbReference type="Pfam" id="PF01966"/>
    </source>
</evidence>
<dbReference type="Proteomes" id="UP000199355">
    <property type="component" value="Unassembled WGS sequence"/>
</dbReference>
<dbReference type="PANTHER" id="PTHR38659:SF1">
    <property type="entry name" value="METAL DEPENDENT PHOSPHOHYDROLASE"/>
    <property type="match status" value="1"/>
</dbReference>
<protein>
    <recommendedName>
        <fullName evidence="1">HD domain-containing protein</fullName>
    </recommendedName>
</protein>
<organism evidence="2 3">
    <name type="scientific">Desulfovibrio legallii</name>
    <dbReference type="NCBI Taxonomy" id="571438"/>
    <lineage>
        <taxon>Bacteria</taxon>
        <taxon>Pseudomonadati</taxon>
        <taxon>Thermodesulfobacteriota</taxon>
        <taxon>Desulfovibrionia</taxon>
        <taxon>Desulfovibrionales</taxon>
        <taxon>Desulfovibrionaceae</taxon>
        <taxon>Desulfovibrio</taxon>
    </lineage>
</organism>